<proteinExistence type="predicted"/>
<evidence type="ECO:0000313" key="1">
    <source>
        <dbReference type="EMBL" id="KIC56799.1"/>
    </source>
</evidence>
<protein>
    <submittedName>
        <fullName evidence="1">Uncharacterized protein</fullName>
    </submittedName>
</protein>
<dbReference type="Proteomes" id="UP000031166">
    <property type="component" value="Unassembled WGS sequence"/>
</dbReference>
<dbReference type="AlphaFoldDB" id="A0A0B4C6Y6"/>
<accession>A0A0B4C6Y6</accession>
<dbReference type="RefSeq" id="WP_039246599.1">
    <property type="nucleotide sequence ID" value="NZ_JWSY01000019.1"/>
</dbReference>
<evidence type="ECO:0000313" key="2">
    <source>
        <dbReference type="Proteomes" id="UP000031166"/>
    </source>
</evidence>
<dbReference type="STRING" id="172043.RM53_10540"/>
<organism evidence="1 2">
    <name type="scientific">Brevundimonas nasdae</name>
    <dbReference type="NCBI Taxonomy" id="172043"/>
    <lineage>
        <taxon>Bacteria</taxon>
        <taxon>Pseudomonadati</taxon>
        <taxon>Pseudomonadota</taxon>
        <taxon>Alphaproteobacteria</taxon>
        <taxon>Caulobacterales</taxon>
        <taxon>Caulobacteraceae</taxon>
        <taxon>Brevundimonas</taxon>
    </lineage>
</organism>
<sequence>MTMDARILHARSGVTLEQKGDVYAVSSLRLSEPAIFREEADAQRAFDDEVAASEQNPELMSRLGGA</sequence>
<comment type="caution">
    <text evidence="1">The sequence shown here is derived from an EMBL/GenBank/DDBJ whole genome shotgun (WGS) entry which is preliminary data.</text>
</comment>
<dbReference type="EMBL" id="JWSY01000019">
    <property type="protein sequence ID" value="KIC56799.1"/>
    <property type="molecule type" value="Genomic_DNA"/>
</dbReference>
<gene>
    <name evidence="1" type="ORF">RM53_10540</name>
</gene>
<reference evidence="1 2" key="1">
    <citation type="submission" date="2014-12" db="EMBL/GenBank/DDBJ databases">
        <title>Genome sequencing of Brevundimonas nasdae TPW30.</title>
        <authorList>
            <person name="Tan P.W."/>
            <person name="Chan K.-G."/>
        </authorList>
    </citation>
    <scope>NUCLEOTIDE SEQUENCE [LARGE SCALE GENOMIC DNA]</scope>
    <source>
        <strain evidence="1 2">TPW30</strain>
    </source>
</reference>
<name>A0A0B4C6Y6_9CAUL</name>